<reference evidence="5 6" key="1">
    <citation type="journal article" date="2016" name="Nat. Commun.">
        <title>Thousands of microbial genomes shed light on interconnected biogeochemical processes in an aquifer system.</title>
        <authorList>
            <person name="Anantharaman K."/>
            <person name="Brown C.T."/>
            <person name="Hug L.A."/>
            <person name="Sharon I."/>
            <person name="Castelle C.J."/>
            <person name="Probst A.J."/>
            <person name="Thomas B.C."/>
            <person name="Singh A."/>
            <person name="Wilkins M.J."/>
            <person name="Karaoz U."/>
            <person name="Brodie E.L."/>
            <person name="Williams K.H."/>
            <person name="Hubbard S.S."/>
            <person name="Banfield J.F."/>
        </authorList>
    </citation>
    <scope>NUCLEOTIDE SEQUENCE [LARGE SCALE GENOMIC DNA]</scope>
</reference>
<comment type="caution">
    <text evidence="5">The sequence shown here is derived from an EMBL/GenBank/DDBJ whole genome shotgun (WGS) entry which is preliminary data.</text>
</comment>
<feature type="compositionally biased region" description="Low complexity" evidence="1">
    <location>
        <begin position="403"/>
        <end position="412"/>
    </location>
</feature>
<feature type="domain" description="LTD" evidence="4">
    <location>
        <begin position="436"/>
        <end position="555"/>
    </location>
</feature>
<dbReference type="InterPro" id="IPR036116">
    <property type="entry name" value="FN3_sf"/>
</dbReference>
<dbReference type="PANTHER" id="PTHR37397:SF1">
    <property type="entry name" value="LTD DOMAIN-CONTAINING PROTEIN"/>
    <property type="match status" value="1"/>
</dbReference>
<feature type="signal peptide" evidence="2">
    <location>
        <begin position="1"/>
        <end position="21"/>
    </location>
</feature>
<name>A0A1G1ZGT5_9BACT</name>
<dbReference type="STRING" id="1798404.A3B92_01970"/>
<feature type="domain" description="Fibronectin type-III" evidence="3">
    <location>
        <begin position="983"/>
        <end position="1078"/>
    </location>
</feature>
<dbReference type="InterPro" id="IPR036415">
    <property type="entry name" value="Lamin_tail_dom_sf"/>
</dbReference>
<evidence type="ECO:0000259" key="3">
    <source>
        <dbReference type="PROSITE" id="PS50853"/>
    </source>
</evidence>
<feature type="compositionally biased region" description="Polar residues" evidence="1">
    <location>
        <begin position="948"/>
        <end position="959"/>
    </location>
</feature>
<dbReference type="Pfam" id="PF00932">
    <property type="entry name" value="LTD"/>
    <property type="match status" value="3"/>
</dbReference>
<dbReference type="SUPFAM" id="SSF49265">
    <property type="entry name" value="Fibronectin type III"/>
    <property type="match status" value="2"/>
</dbReference>
<dbReference type="EMBL" id="MHJG01000023">
    <property type="protein sequence ID" value="OGY63356.1"/>
    <property type="molecule type" value="Genomic_DNA"/>
</dbReference>
<dbReference type="PROSITE" id="PS50853">
    <property type="entry name" value="FN3"/>
    <property type="match status" value="1"/>
</dbReference>
<dbReference type="PANTHER" id="PTHR37397">
    <property type="entry name" value="SI:CH211-183D21.1"/>
    <property type="match status" value="1"/>
</dbReference>
<dbReference type="PROSITE" id="PS51841">
    <property type="entry name" value="LTD"/>
    <property type="match status" value="3"/>
</dbReference>
<accession>A0A1G1ZGT5</accession>
<feature type="region of interest" description="Disordered" evidence="1">
    <location>
        <begin position="385"/>
        <end position="412"/>
    </location>
</feature>
<feature type="compositionally biased region" description="Low complexity" evidence="1">
    <location>
        <begin position="964"/>
        <end position="973"/>
    </location>
</feature>
<gene>
    <name evidence="5" type="ORF">A3B92_01970</name>
</gene>
<feature type="chain" id="PRO_5009581823" description="LTD domain-containing protein" evidence="2">
    <location>
        <begin position="22"/>
        <end position="1536"/>
    </location>
</feature>
<evidence type="ECO:0000256" key="2">
    <source>
        <dbReference type="SAM" id="SignalP"/>
    </source>
</evidence>
<feature type="domain" description="LTD" evidence="4">
    <location>
        <begin position="776"/>
        <end position="906"/>
    </location>
</feature>
<evidence type="ECO:0000313" key="5">
    <source>
        <dbReference type="EMBL" id="OGY63356.1"/>
    </source>
</evidence>
<sequence>MKLLNYFLAVNLLFISNLSLAATNDSLCSTNGYTIATINGVFTDDNGAKQNKEALEFGLGKEYKGEKLKVDYLFNPSHLGGLGDIAVSVYQKIFDSGKVEDYDLVEMLKTASEQVHTQKLLLVAHSQGNFYANSFYDVITDKVGGVPKESIGVYGVATPAGRVAGDGKWLTSDTDTVIAGVVARAPFKNIMAPNTHIELQNGNDSLGHSFSDVYLKYRGDRIIADIKNSLNKLSENNIQGEQELCIVPPELTLAHKAVGVVLAVADPIATAGSNAVVNTAMFAYKTNKFIANLGERAVVQSGTMLVQVYGTMGNFFSNLFARGSNNSGLALVSEIDLEKNEPANEFTVISNKNEISNEVSNVNTNNTNVVGSNIRTSAVIAEQDEDEAERLAKEKQQTTLDKQQSTTNNNIQQVTNNSISVLAGAGQGEKTFPACSYNTTQLPTHQKLLINEVAWMGGPVSANDEWFELKNISGGELDISGWQVLDKGEQIKITFSNGKKLSAGGFLFLERTDDDSVPGVVADTIYAGALSNTDEGLRLFDDKCNLVDEAVAEPNWSAGDSAARKTMERGSDLNWHTYSGSGETFGSQTIFGTPKKENGSTSSPQVVPELSLPLKILISEVKISGNTSSDEFVELYNLNNEAVDLTGWSVKRKTSGGTEYSLVSASRLDGKSIPVKGYFLLAHETDYSDSATPDATWAASYSIASNNTVIVYDSNGAVVDKLGFGSASDYEANPYSNNPAAGQSLSRVSETDTDNNANDFISANLSPKNSSVSGGFLAPQSANAANTVLISEIFMDMDGADTGEFIELYNPTGQSISLADWSLQYLSGGATSTDKIVKKNFPEGTVIYPKQFYLVGAGGYAGTAEADMTWSQSLNNTGATVFLVNSTSTIEYADDDSVVDKNAYGTGSGVLYPEGTIAVLPGEGKSLERKSLQNESCFSAQDSNEFLGNGCDTDTNSSDFEVRNNPNPQNSQSFPETREKPTAPENFSAQLDTAALILDLSWDESEDYNGSTEDMNYLLKYSTSSFDNLKDLDTVSDVSYQFQIQEIGVNYYFSVISKDRDGLTASTSATTTLAAPSPLSNLYFYKDTRATTSNKYLLDFYYDNYPFAADVYQDGGNLTWKALVFYLNKEASTEPELNTGNNWQSEDSAEVLGVAYKNCAGGSPQRFSLILPDTSDRCGTGGGIENNALGWEFLEDNHLLVELSNTADVVVYDVDDYFTVGMYSFFQSGGGVQSLKLSALDRNKYYFQNDAPAHQVPATPANFEFSFIEASSLLRIIWDDSLDSDTLDNLVEYEINYTNSFNVLDDNNWGSLENVSLETDENLEVNNRPFTKISVEPETTYLIGVRAKDDFGNYSDIATTTYTVPAITPPYGFSDFQWGHLNSSSVVELSFGAAPYPFMSSGTPSAILFFLNQSPPGGYSFSNSAERWEIGGANAVLKLQYSTCNSSTDSLLGGLLMHNASSCPVSGSGLKKYNVRNDLVSGQTSFTSAVSGVLENGSIASHTFSSGDYVTFGFYELSGSIFQESATYNKKFYFQE</sequence>
<dbReference type="SMART" id="SM00060">
    <property type="entry name" value="FN3"/>
    <property type="match status" value="2"/>
</dbReference>
<proteinExistence type="predicted"/>
<feature type="region of interest" description="Disordered" evidence="1">
    <location>
        <begin position="948"/>
        <end position="983"/>
    </location>
</feature>
<dbReference type="Proteomes" id="UP000177960">
    <property type="component" value="Unassembled WGS sequence"/>
</dbReference>
<protein>
    <recommendedName>
        <fullName evidence="7">LTD domain-containing protein</fullName>
    </recommendedName>
</protein>
<evidence type="ECO:0000259" key="4">
    <source>
        <dbReference type="PROSITE" id="PS51841"/>
    </source>
</evidence>
<dbReference type="Gene3D" id="2.60.40.10">
    <property type="entry name" value="Immunoglobulins"/>
    <property type="match status" value="2"/>
</dbReference>
<feature type="domain" description="LTD" evidence="4">
    <location>
        <begin position="601"/>
        <end position="726"/>
    </location>
</feature>
<organism evidence="5 6">
    <name type="scientific">Candidatus Harrisonbacteria bacterium RIFCSPHIGHO2_02_FULL_42_16</name>
    <dbReference type="NCBI Taxonomy" id="1798404"/>
    <lineage>
        <taxon>Bacteria</taxon>
        <taxon>Candidatus Harrisoniibacteriota</taxon>
    </lineage>
</organism>
<dbReference type="Gene3D" id="2.60.40.1260">
    <property type="entry name" value="Lamin Tail domain"/>
    <property type="match status" value="2"/>
</dbReference>
<dbReference type="InterPro" id="IPR003961">
    <property type="entry name" value="FN3_dom"/>
</dbReference>
<evidence type="ECO:0000313" key="6">
    <source>
        <dbReference type="Proteomes" id="UP000177960"/>
    </source>
</evidence>
<keyword evidence="2" id="KW-0732">Signal</keyword>
<dbReference type="InterPro" id="IPR013783">
    <property type="entry name" value="Ig-like_fold"/>
</dbReference>
<evidence type="ECO:0000256" key="1">
    <source>
        <dbReference type="SAM" id="MobiDB-lite"/>
    </source>
</evidence>
<dbReference type="InterPro" id="IPR001322">
    <property type="entry name" value="Lamin_tail_dom"/>
</dbReference>
<dbReference type="SUPFAM" id="SSF74853">
    <property type="entry name" value="Lamin A/C globular tail domain"/>
    <property type="match status" value="3"/>
</dbReference>
<evidence type="ECO:0008006" key="7">
    <source>
        <dbReference type="Google" id="ProtNLM"/>
    </source>
</evidence>